<dbReference type="InterPro" id="IPR004564">
    <property type="entry name" value="OM_lipoprot_carrier_LolA-like"/>
</dbReference>
<dbReference type="PANTHER" id="PTHR35869:SF1">
    <property type="entry name" value="OUTER-MEMBRANE LIPOPROTEIN CARRIER PROTEIN"/>
    <property type="match status" value="1"/>
</dbReference>
<evidence type="ECO:0000256" key="6">
    <source>
        <dbReference type="ARBA" id="ARBA00022729"/>
    </source>
</evidence>
<dbReference type="Gene3D" id="2.50.20.10">
    <property type="entry name" value="Lipoprotein localisation LolA/LolB/LppX"/>
    <property type="match status" value="1"/>
</dbReference>
<dbReference type="PANTHER" id="PTHR35869">
    <property type="entry name" value="OUTER-MEMBRANE LIPOPROTEIN CARRIER PROTEIN"/>
    <property type="match status" value="1"/>
</dbReference>
<keyword evidence="7 10" id="KW-0574">Periplasm</keyword>
<comment type="function">
    <text evidence="10">Participates in the translocation of lipoproteins from the inner membrane to the outer membrane. Only forms a complex with a lipoprotein if the residue after the N-terminal Cys is not an aspartate (The Asp acts as a targeting signal to indicate that the lipoprotein should stay in the inner membrane).</text>
</comment>
<dbReference type="GO" id="GO:0030288">
    <property type="term" value="C:outer membrane-bounded periplasmic space"/>
    <property type="evidence" value="ECO:0007669"/>
    <property type="project" value="TreeGrafter"/>
</dbReference>
<evidence type="ECO:0000256" key="1">
    <source>
        <dbReference type="ARBA" id="ARBA00004418"/>
    </source>
</evidence>
<comment type="subcellular location">
    <subcellularLocation>
        <location evidence="1 10">Periplasm</location>
    </subcellularLocation>
</comment>
<comment type="caution">
    <text evidence="11">The sequence shown here is derived from an EMBL/GenBank/DDBJ whole genome shotgun (WGS) entry which is preliminary data.</text>
</comment>
<evidence type="ECO:0000256" key="8">
    <source>
        <dbReference type="ARBA" id="ARBA00022927"/>
    </source>
</evidence>
<dbReference type="SUPFAM" id="SSF89392">
    <property type="entry name" value="Prokaryotic lipoproteins and lipoprotein localization factors"/>
    <property type="match status" value="1"/>
</dbReference>
<dbReference type="HAMAP" id="MF_00240">
    <property type="entry name" value="LolA"/>
    <property type="match status" value="1"/>
</dbReference>
<evidence type="ECO:0000256" key="4">
    <source>
        <dbReference type="ARBA" id="ARBA00014035"/>
    </source>
</evidence>
<evidence type="ECO:0000256" key="9">
    <source>
        <dbReference type="ARBA" id="ARBA00023186"/>
    </source>
</evidence>
<keyword evidence="8 10" id="KW-0653">Protein transport</keyword>
<name>A0A562J1W1_9GAMM</name>
<dbReference type="NCBIfam" id="TIGR00547">
    <property type="entry name" value="lolA"/>
    <property type="match status" value="1"/>
</dbReference>
<keyword evidence="9 10" id="KW-0143">Chaperone</keyword>
<dbReference type="Proteomes" id="UP000319627">
    <property type="component" value="Unassembled WGS sequence"/>
</dbReference>
<dbReference type="GO" id="GO:0042953">
    <property type="term" value="P:lipoprotein transport"/>
    <property type="evidence" value="ECO:0007669"/>
    <property type="project" value="InterPro"/>
</dbReference>
<accession>A0A562J1W1</accession>
<keyword evidence="12" id="KW-1185">Reference proteome</keyword>
<keyword evidence="6" id="KW-0732">Signal</keyword>
<dbReference type="InterPro" id="IPR029046">
    <property type="entry name" value="LolA/LolB/LppX"/>
</dbReference>
<keyword evidence="11" id="KW-0449">Lipoprotein</keyword>
<reference evidence="11 12" key="1">
    <citation type="submission" date="2019-07" db="EMBL/GenBank/DDBJ databases">
        <title>Genomic Encyclopedia of Type Strains, Phase I: the one thousand microbial genomes (KMG-I) project.</title>
        <authorList>
            <person name="Kyrpides N."/>
        </authorList>
    </citation>
    <scope>NUCLEOTIDE SEQUENCE [LARGE SCALE GENOMIC DNA]</scope>
    <source>
        <strain evidence="11 12">DSM 375</strain>
    </source>
</reference>
<dbReference type="EMBL" id="VLKG01000002">
    <property type="protein sequence ID" value="TWH76825.1"/>
    <property type="molecule type" value="Genomic_DNA"/>
</dbReference>
<dbReference type="GO" id="GO:0044874">
    <property type="term" value="P:lipoprotein localization to outer membrane"/>
    <property type="evidence" value="ECO:0007669"/>
    <property type="project" value="UniProtKB-UniRule"/>
</dbReference>
<sequence length="218" mass="24485">MPMAKHSWLLLRALLVPVLVWMGLVHAQAAAPANTSVQKLSELLSRAQTLSGRFSQLSLDSSGTRLQESKGEMSLKRPGQFYWHTDQPMEQVLVSNGEKVWLYDPDLEQVTIRKLDKRLTHTPALLLSGSLANISENFDVSHRETGEIADFTLKPKGKDSMFDSLRLSFRNGVINDMQLVDNVGQRTNIQFSEIKLNPNLPANRFVFEIPKGVDVISE</sequence>
<gene>
    <name evidence="10" type="primary">lolA</name>
    <name evidence="11" type="ORF">LX59_00870</name>
</gene>
<comment type="similarity">
    <text evidence="2 10">Belongs to the LolA family.</text>
</comment>
<evidence type="ECO:0000313" key="11">
    <source>
        <dbReference type="EMBL" id="TWH76825.1"/>
    </source>
</evidence>
<evidence type="ECO:0000256" key="2">
    <source>
        <dbReference type="ARBA" id="ARBA00007615"/>
    </source>
</evidence>
<dbReference type="CDD" id="cd16325">
    <property type="entry name" value="LolA"/>
    <property type="match status" value="1"/>
</dbReference>
<organism evidence="11 12">
    <name type="scientific">Azomonas agilis</name>
    <dbReference type="NCBI Taxonomy" id="116849"/>
    <lineage>
        <taxon>Bacteria</taxon>
        <taxon>Pseudomonadati</taxon>
        <taxon>Pseudomonadota</taxon>
        <taxon>Gammaproteobacteria</taxon>
        <taxon>Pseudomonadales</taxon>
        <taxon>Pseudomonadaceae</taxon>
        <taxon>Azomonas</taxon>
    </lineage>
</organism>
<keyword evidence="5 10" id="KW-0813">Transport</keyword>
<evidence type="ECO:0000256" key="3">
    <source>
        <dbReference type="ARBA" id="ARBA00011245"/>
    </source>
</evidence>
<dbReference type="AlphaFoldDB" id="A0A562J1W1"/>
<dbReference type="InterPro" id="IPR018323">
    <property type="entry name" value="OM_lipoprot_carrier_LolA_Pbac"/>
</dbReference>
<protein>
    <recommendedName>
        <fullName evidence="4 10">Outer-membrane lipoprotein carrier protein</fullName>
    </recommendedName>
</protein>
<evidence type="ECO:0000313" key="12">
    <source>
        <dbReference type="Proteomes" id="UP000319627"/>
    </source>
</evidence>
<dbReference type="Pfam" id="PF03548">
    <property type="entry name" value="LolA"/>
    <property type="match status" value="1"/>
</dbReference>
<evidence type="ECO:0000256" key="5">
    <source>
        <dbReference type="ARBA" id="ARBA00022448"/>
    </source>
</evidence>
<evidence type="ECO:0000256" key="7">
    <source>
        <dbReference type="ARBA" id="ARBA00022764"/>
    </source>
</evidence>
<proteinExistence type="inferred from homology"/>
<comment type="subunit">
    <text evidence="3 10">Monomer.</text>
</comment>
<evidence type="ECO:0000256" key="10">
    <source>
        <dbReference type="HAMAP-Rule" id="MF_00240"/>
    </source>
</evidence>